<sequence>MIDHVSTYTTKFEAAQKFYDQSLAPLGYGRAMEMVATWDGEFPNRRMCAYGPPKRPTLWLIEVKEAASPRHIAFQAPSRESVKKFFDAALAAGGRDNGEPGPREQYHPTYFGAFVLDPDDNNVEAVTHDA</sequence>
<dbReference type="InterPro" id="IPR004360">
    <property type="entry name" value="Glyas_Fos-R_dOase_dom"/>
</dbReference>
<dbReference type="Proteomes" id="UP000249061">
    <property type="component" value="Unassembled WGS sequence"/>
</dbReference>
<dbReference type="GO" id="GO:0051213">
    <property type="term" value="F:dioxygenase activity"/>
    <property type="evidence" value="ECO:0007669"/>
    <property type="project" value="UniProtKB-KW"/>
</dbReference>
<dbReference type="InterPro" id="IPR029068">
    <property type="entry name" value="Glyas_Bleomycin-R_OHBP_Dase"/>
</dbReference>
<dbReference type="PANTHER" id="PTHR35006:SF2">
    <property type="entry name" value="GLYOXALASE FAMILY PROTEIN (AFU_ORTHOLOGUE AFUA_5G14830)"/>
    <property type="match status" value="1"/>
</dbReference>
<feature type="domain" description="VOC" evidence="1">
    <location>
        <begin position="1"/>
        <end position="128"/>
    </location>
</feature>
<keyword evidence="2" id="KW-0223">Dioxygenase</keyword>
<comment type="caution">
    <text evidence="2">The sequence shown here is derived from an EMBL/GenBank/DDBJ whole genome shotgun (WGS) entry which is preliminary data.</text>
</comment>
<dbReference type="Gene3D" id="3.10.180.10">
    <property type="entry name" value="2,3-Dihydroxybiphenyl 1,2-Dioxygenase, domain 1"/>
    <property type="match status" value="1"/>
</dbReference>
<dbReference type="AlphaFoldDB" id="A0A2W5V7F6"/>
<evidence type="ECO:0000259" key="1">
    <source>
        <dbReference type="PROSITE" id="PS51819"/>
    </source>
</evidence>
<dbReference type="InterPro" id="IPR037523">
    <property type="entry name" value="VOC_core"/>
</dbReference>
<dbReference type="SUPFAM" id="SSF54593">
    <property type="entry name" value="Glyoxalase/Bleomycin resistance protein/Dihydroxybiphenyl dioxygenase"/>
    <property type="match status" value="1"/>
</dbReference>
<evidence type="ECO:0000313" key="3">
    <source>
        <dbReference type="Proteomes" id="UP000249061"/>
    </source>
</evidence>
<proteinExistence type="predicted"/>
<name>A0A2W5V7F6_9BACT</name>
<dbReference type="Pfam" id="PF00903">
    <property type="entry name" value="Glyoxalase"/>
    <property type="match status" value="1"/>
</dbReference>
<dbReference type="PROSITE" id="PS51819">
    <property type="entry name" value="VOC"/>
    <property type="match status" value="1"/>
</dbReference>
<gene>
    <name evidence="2" type="ORF">DI536_03270</name>
</gene>
<dbReference type="EMBL" id="QFQP01000002">
    <property type="protein sequence ID" value="PZR17358.1"/>
    <property type="molecule type" value="Genomic_DNA"/>
</dbReference>
<protein>
    <submittedName>
        <fullName evidence="2">Glyoxalase/bleomycin resistance/extradiol dioxygenase family protein</fullName>
    </submittedName>
</protein>
<reference evidence="2 3" key="1">
    <citation type="submission" date="2017-08" db="EMBL/GenBank/DDBJ databases">
        <title>Infants hospitalized years apart are colonized by the same room-sourced microbial strains.</title>
        <authorList>
            <person name="Brooks B."/>
            <person name="Olm M.R."/>
            <person name="Firek B.A."/>
            <person name="Baker R."/>
            <person name="Thomas B.C."/>
            <person name="Morowitz M.J."/>
            <person name="Banfield J.F."/>
        </authorList>
    </citation>
    <scope>NUCLEOTIDE SEQUENCE [LARGE SCALE GENOMIC DNA]</scope>
    <source>
        <strain evidence="2">S2_003_000_R2_14</strain>
    </source>
</reference>
<dbReference type="PANTHER" id="PTHR35006">
    <property type="entry name" value="GLYOXALASE FAMILY PROTEIN (AFU_ORTHOLOGUE AFUA_5G14830)"/>
    <property type="match status" value="1"/>
</dbReference>
<keyword evidence="2" id="KW-0560">Oxidoreductase</keyword>
<evidence type="ECO:0000313" key="2">
    <source>
        <dbReference type="EMBL" id="PZR17358.1"/>
    </source>
</evidence>
<dbReference type="CDD" id="cd07262">
    <property type="entry name" value="VOC_like"/>
    <property type="match status" value="1"/>
</dbReference>
<accession>A0A2W5V7F6</accession>
<organism evidence="2 3">
    <name type="scientific">Archangium gephyra</name>
    <dbReference type="NCBI Taxonomy" id="48"/>
    <lineage>
        <taxon>Bacteria</taxon>
        <taxon>Pseudomonadati</taxon>
        <taxon>Myxococcota</taxon>
        <taxon>Myxococcia</taxon>
        <taxon>Myxococcales</taxon>
        <taxon>Cystobacterineae</taxon>
        <taxon>Archangiaceae</taxon>
        <taxon>Archangium</taxon>
    </lineage>
</organism>